<dbReference type="eggNOG" id="COG4704">
    <property type="taxonomic scope" value="Bacteria"/>
</dbReference>
<evidence type="ECO:0000313" key="3">
    <source>
        <dbReference type="Proteomes" id="UP000008701"/>
    </source>
</evidence>
<reference evidence="2 3" key="1">
    <citation type="submission" date="2006-12" db="EMBL/GenBank/DDBJ databases">
        <title>Complete sequence of Chlorobium phaeobacteroides DSM 266.</title>
        <authorList>
            <consortium name="US DOE Joint Genome Institute"/>
            <person name="Copeland A."/>
            <person name="Lucas S."/>
            <person name="Lapidus A."/>
            <person name="Barry K."/>
            <person name="Detter J.C."/>
            <person name="Glavina del Rio T."/>
            <person name="Hammon N."/>
            <person name="Israni S."/>
            <person name="Pitluck S."/>
            <person name="Goltsman E."/>
            <person name="Schmutz J."/>
            <person name="Larimer F."/>
            <person name="Land M."/>
            <person name="Hauser L."/>
            <person name="Mikhailova N."/>
            <person name="Li T."/>
            <person name="Overmann J."/>
            <person name="Bryant D.A."/>
            <person name="Richardson P."/>
        </authorList>
    </citation>
    <scope>NUCLEOTIDE SEQUENCE [LARGE SCALE GENOMIC DNA]</scope>
    <source>
        <strain evidence="2 3">DSM 266</strain>
    </source>
</reference>
<protein>
    <recommendedName>
        <fullName evidence="1">Fibrobacter succinogenes major paralogous domain-containing protein</fullName>
    </recommendedName>
</protein>
<evidence type="ECO:0000259" key="1">
    <source>
        <dbReference type="Pfam" id="PF09603"/>
    </source>
</evidence>
<feature type="domain" description="Fibrobacter succinogenes major paralogous" evidence="1">
    <location>
        <begin position="56"/>
        <end position="237"/>
    </location>
</feature>
<accession>A1BJH6</accession>
<dbReference type="Pfam" id="PF09603">
    <property type="entry name" value="Fib_succ_major"/>
    <property type="match status" value="1"/>
</dbReference>
<dbReference type="HOGENOM" id="CLU_042629_0_0_10"/>
<dbReference type="Proteomes" id="UP000008701">
    <property type="component" value="Chromosome"/>
</dbReference>
<proteinExistence type="predicted"/>
<dbReference type="KEGG" id="cph:Cpha266_2565"/>
<name>A1BJH6_CHLPD</name>
<dbReference type="NCBIfam" id="TIGR02145">
    <property type="entry name" value="Fib_succ_major"/>
    <property type="match status" value="1"/>
</dbReference>
<dbReference type="EMBL" id="CP000492">
    <property type="protein sequence ID" value="ABL66553.1"/>
    <property type="molecule type" value="Genomic_DNA"/>
</dbReference>
<keyword evidence="3" id="KW-1185">Reference proteome</keyword>
<dbReference type="STRING" id="290317.Cpha266_2565"/>
<dbReference type="AlphaFoldDB" id="A1BJH6"/>
<sequence precursor="true">MPLASRSRNKKIMNKTKQGARALSQVITLTLILLLGACAAPPEKVVDIDGNNYTAVHAGSMVWTSRNLNVAHFRNGDPIPEVQDPAAWATLATPAWCYNENKPENGKLYGKLYNWYAVNDPRGLAPEGWHVATDEEWSALGDLLGGETDAGGALKALEHWNNQTDKTQTAIGFDALPAGARRDTDGHFMPPGEYSRLWTATEASEKSAWSRSLGYFDAALRKGKASKNTGFSVRCVKN</sequence>
<organism evidence="2 3">
    <name type="scientific">Chlorobium phaeobacteroides (strain DSM 266 / SMG 266 / 2430)</name>
    <dbReference type="NCBI Taxonomy" id="290317"/>
    <lineage>
        <taxon>Bacteria</taxon>
        <taxon>Pseudomonadati</taxon>
        <taxon>Chlorobiota</taxon>
        <taxon>Chlorobiia</taxon>
        <taxon>Chlorobiales</taxon>
        <taxon>Chlorobiaceae</taxon>
        <taxon>Chlorobium/Pelodictyon group</taxon>
        <taxon>Chlorobium</taxon>
    </lineage>
</organism>
<gene>
    <name evidence="2" type="ordered locus">Cpha266_2565</name>
</gene>
<evidence type="ECO:0000313" key="2">
    <source>
        <dbReference type="EMBL" id="ABL66553.1"/>
    </source>
</evidence>
<dbReference type="InterPro" id="IPR011871">
    <property type="entry name" value="Fib_succ_major"/>
</dbReference>